<feature type="compositionally biased region" description="Basic and acidic residues" evidence="1">
    <location>
        <begin position="90"/>
        <end position="104"/>
    </location>
</feature>
<name>A0ABV9RWX9_9PSEU</name>
<feature type="region of interest" description="Disordered" evidence="1">
    <location>
        <begin position="53"/>
        <end position="191"/>
    </location>
</feature>
<accession>A0ABV9RWX9</accession>
<dbReference type="Proteomes" id="UP001595859">
    <property type="component" value="Unassembled WGS sequence"/>
</dbReference>
<organism evidence="2 3">
    <name type="scientific">Actinophytocola glycyrrhizae</name>
    <dbReference type="NCBI Taxonomy" id="2044873"/>
    <lineage>
        <taxon>Bacteria</taxon>
        <taxon>Bacillati</taxon>
        <taxon>Actinomycetota</taxon>
        <taxon>Actinomycetes</taxon>
        <taxon>Pseudonocardiales</taxon>
        <taxon>Pseudonocardiaceae</taxon>
    </lineage>
</organism>
<evidence type="ECO:0000313" key="3">
    <source>
        <dbReference type="Proteomes" id="UP001595859"/>
    </source>
</evidence>
<reference evidence="3" key="1">
    <citation type="journal article" date="2019" name="Int. J. Syst. Evol. Microbiol.">
        <title>The Global Catalogue of Microorganisms (GCM) 10K type strain sequencing project: providing services to taxonomists for standard genome sequencing and annotation.</title>
        <authorList>
            <consortium name="The Broad Institute Genomics Platform"/>
            <consortium name="The Broad Institute Genome Sequencing Center for Infectious Disease"/>
            <person name="Wu L."/>
            <person name="Ma J."/>
        </authorList>
    </citation>
    <scope>NUCLEOTIDE SEQUENCE [LARGE SCALE GENOMIC DNA]</scope>
    <source>
        <strain evidence="3">ZS-22-S1</strain>
    </source>
</reference>
<dbReference type="RefSeq" id="WP_378055079.1">
    <property type="nucleotide sequence ID" value="NZ_JBHSIS010000003.1"/>
</dbReference>
<protein>
    <submittedName>
        <fullName evidence="2">Uncharacterized protein</fullName>
    </submittedName>
</protein>
<feature type="region of interest" description="Disordered" evidence="1">
    <location>
        <begin position="209"/>
        <end position="244"/>
    </location>
</feature>
<feature type="compositionally biased region" description="Gly residues" evidence="1">
    <location>
        <begin position="127"/>
        <end position="144"/>
    </location>
</feature>
<evidence type="ECO:0000313" key="2">
    <source>
        <dbReference type="EMBL" id="MFC4853098.1"/>
    </source>
</evidence>
<feature type="compositionally biased region" description="Pro residues" evidence="1">
    <location>
        <begin position="153"/>
        <end position="177"/>
    </location>
</feature>
<keyword evidence="3" id="KW-1185">Reference proteome</keyword>
<feature type="compositionally biased region" description="Low complexity" evidence="1">
    <location>
        <begin position="209"/>
        <end position="231"/>
    </location>
</feature>
<proteinExistence type="predicted"/>
<dbReference type="EMBL" id="JBHSIS010000003">
    <property type="protein sequence ID" value="MFC4853098.1"/>
    <property type="molecule type" value="Genomic_DNA"/>
</dbReference>
<sequence>MRRENHPLGVRREVATKIATEEAEEAASSNKRWTFGAAAGALLVAGTFAAGALGISGGATPVAGSAPEHAPASPGHSPVNGSPVVGAPAPDKDDTKQKPRDPRAEQTSPASAGGPATGTQAVPGTGVEQGGSGSGGQGSGGAVAGGTSAETPAPAPRQPAPPQQSPAPAPAPAPAPEQPQGGLGQVLTPVTDTVGDVLTPVTDLVGGVLSPLSGGGSSATTQSAPAPSGPALTMINPLGDLLGG</sequence>
<comment type="caution">
    <text evidence="2">The sequence shown here is derived from an EMBL/GenBank/DDBJ whole genome shotgun (WGS) entry which is preliminary data.</text>
</comment>
<gene>
    <name evidence="2" type="ORF">ACFPCV_06260</name>
</gene>
<evidence type="ECO:0000256" key="1">
    <source>
        <dbReference type="SAM" id="MobiDB-lite"/>
    </source>
</evidence>